<evidence type="ECO:0000313" key="2">
    <source>
        <dbReference type="Proteomes" id="UP000479300"/>
    </source>
</evidence>
<gene>
    <name evidence="1" type="ORF">GPY51_02265</name>
</gene>
<organism evidence="1 2">
    <name type="scientific">Photorhabdus laumondii subsp. laumondii</name>
    <name type="common">Photorhabdus luminescens subsp. laumondii</name>
    <dbReference type="NCBI Taxonomy" id="141679"/>
    <lineage>
        <taxon>Bacteria</taxon>
        <taxon>Pseudomonadati</taxon>
        <taxon>Pseudomonadota</taxon>
        <taxon>Gammaproteobacteria</taxon>
        <taxon>Enterobacterales</taxon>
        <taxon>Morganellaceae</taxon>
        <taxon>Photorhabdus</taxon>
    </lineage>
</organism>
<comment type="caution">
    <text evidence="1">The sequence shown here is derived from an EMBL/GenBank/DDBJ whole genome shotgun (WGS) entry which is preliminary data.</text>
</comment>
<name>A0A6L9JI13_PHOLM</name>
<reference evidence="1 2" key="1">
    <citation type="submission" date="2019-12" db="EMBL/GenBank/DDBJ databases">
        <title>Engineering Photorhabdus to improve their lethality against agricultural pests.</title>
        <authorList>
            <person name="Machado R.A.R."/>
        </authorList>
    </citation>
    <scope>NUCLEOTIDE SEQUENCE [LARGE SCALE GENOMIC DNA]</scope>
    <source>
        <strain evidence="1 2">EN01</strain>
    </source>
</reference>
<dbReference type="AlphaFoldDB" id="A0A6L9JI13"/>
<dbReference type="EMBL" id="WSFA01000003">
    <property type="protein sequence ID" value="NDL37664.1"/>
    <property type="molecule type" value="Genomic_DNA"/>
</dbReference>
<dbReference type="RefSeq" id="WP_158536438.1">
    <property type="nucleotide sequence ID" value="NZ_CAWPGE010000055.1"/>
</dbReference>
<accession>A0A6L9JI13</accession>
<protein>
    <submittedName>
        <fullName evidence="1">Uncharacterized protein</fullName>
    </submittedName>
</protein>
<proteinExistence type="predicted"/>
<sequence>MSNVEPTYVTLGATTERLAAEICMAGGYMDSKGGKWLIKLIVEYSMGY</sequence>
<dbReference type="Proteomes" id="UP000479300">
    <property type="component" value="Unassembled WGS sequence"/>
</dbReference>
<evidence type="ECO:0000313" key="1">
    <source>
        <dbReference type="EMBL" id="NDL37664.1"/>
    </source>
</evidence>